<feature type="region of interest" description="Disordered" evidence="1">
    <location>
        <begin position="851"/>
        <end position="875"/>
    </location>
</feature>
<dbReference type="Proteomes" id="UP000193411">
    <property type="component" value="Unassembled WGS sequence"/>
</dbReference>
<evidence type="ECO:0000313" key="3">
    <source>
        <dbReference type="Proteomes" id="UP000193411"/>
    </source>
</evidence>
<sequence length="875" mass="97034">MPHVHTSPDVGRRAFRQRLTTITTMDSTSTMKEPSLVPDITAISGSHREAAASRETAHSTLPTELWFPVLALCESSAHLPATFRAASAQLFKAGALPHRIWTHRAIFLDPTFDRELARISNSSLRPHFDNNSFYPASAQIESRLALYLKTHLDAVEAEDEDGRGGEWIAECVVSKELVDWLFCSSGPFGRIRQQPQDDVTMDWMAALQSFRARLSHAGNNDPEGQDDTFSNWRLIPDSFLLVAFAIRTKQLNLLECTLTHMRSALPSTLATAAVPLSLWCHFMLNDHFGQRSRLAVAVDQGGNPAMTYPTFLCFLALLEWSLPALRVVSTAFANALDLQAAAALFASSAHLFECILASLRHLPTIDQGIVLDVLDWFKNHTAPTDAARFPFISHHMPSYPLFTKVFESYDLPNVRTFDGNPIEREALGSAFVHWFNKGHADALGIALEHGLVGQRDLGSLLRQAALDEDKSLLDVVLDSVDASDETLSQLVVSAINSYVPDSPGFSPDYDPPSVYCTLLNVLVTRGSGPMVPNQLFISANHGQPWPGAQLFLMLFECADSGELLFEWDYPRYLFHQLAWALITQPNNLCRDWFTFMGELIDRCSSTEGFDWHALPVDQVALACAIRLRHVLVPNRYRRDDESKVCDKEVRIVRTLVTLTLDKIKQQDLVELPMAAAQPQQSRFLTLIGPTCEHELGVLVNAITSIPRPRPPYPHVLACPETAFNVFLDSMLALDRAFTVSHVQCVPASVFVWSKLDLGAFVDWIKCVSADCAIGLVHAASEVKNDEALACIVGNMPSEARDSERFLVGLASAMVRWSDRKGEMEAALDRSGWNEWRDKLASHVDVLVASEKSDKEADGSGDSGSATFEFDLFASD</sequence>
<keyword evidence="3" id="KW-1185">Reference proteome</keyword>
<name>A0A1Y2HUX1_9FUNG</name>
<gene>
    <name evidence="2" type="ORF">BCR44DRAFT_69709</name>
</gene>
<comment type="caution">
    <text evidence="2">The sequence shown here is derived from an EMBL/GenBank/DDBJ whole genome shotgun (WGS) entry which is preliminary data.</text>
</comment>
<organism evidence="2 3">
    <name type="scientific">Catenaria anguillulae PL171</name>
    <dbReference type="NCBI Taxonomy" id="765915"/>
    <lineage>
        <taxon>Eukaryota</taxon>
        <taxon>Fungi</taxon>
        <taxon>Fungi incertae sedis</taxon>
        <taxon>Blastocladiomycota</taxon>
        <taxon>Blastocladiomycetes</taxon>
        <taxon>Blastocladiales</taxon>
        <taxon>Catenariaceae</taxon>
        <taxon>Catenaria</taxon>
    </lineage>
</organism>
<reference evidence="2 3" key="1">
    <citation type="submission" date="2016-07" db="EMBL/GenBank/DDBJ databases">
        <title>Pervasive Adenine N6-methylation of Active Genes in Fungi.</title>
        <authorList>
            <consortium name="DOE Joint Genome Institute"/>
            <person name="Mondo S.J."/>
            <person name="Dannebaum R.O."/>
            <person name="Kuo R.C."/>
            <person name="Labutti K."/>
            <person name="Haridas S."/>
            <person name="Kuo A."/>
            <person name="Salamov A."/>
            <person name="Ahrendt S.R."/>
            <person name="Lipzen A."/>
            <person name="Sullivan W."/>
            <person name="Andreopoulos W.B."/>
            <person name="Clum A."/>
            <person name="Lindquist E."/>
            <person name="Daum C."/>
            <person name="Ramamoorthy G.K."/>
            <person name="Gryganskyi A."/>
            <person name="Culley D."/>
            <person name="Magnuson J.K."/>
            <person name="James T.Y."/>
            <person name="O'Malley M.A."/>
            <person name="Stajich J.E."/>
            <person name="Spatafora J.W."/>
            <person name="Visel A."/>
            <person name="Grigoriev I.V."/>
        </authorList>
    </citation>
    <scope>NUCLEOTIDE SEQUENCE [LARGE SCALE GENOMIC DNA]</scope>
    <source>
        <strain evidence="2 3">PL171</strain>
    </source>
</reference>
<accession>A0A1Y2HUX1</accession>
<evidence type="ECO:0000313" key="2">
    <source>
        <dbReference type="EMBL" id="ORZ38299.1"/>
    </source>
</evidence>
<evidence type="ECO:0000256" key="1">
    <source>
        <dbReference type="SAM" id="MobiDB-lite"/>
    </source>
</evidence>
<protein>
    <submittedName>
        <fullName evidence="2">Uncharacterized protein</fullName>
    </submittedName>
</protein>
<dbReference type="EMBL" id="MCFL01000009">
    <property type="protein sequence ID" value="ORZ38299.1"/>
    <property type="molecule type" value="Genomic_DNA"/>
</dbReference>
<dbReference type="AlphaFoldDB" id="A0A1Y2HUX1"/>
<proteinExistence type="predicted"/>